<evidence type="ECO:0000313" key="1">
    <source>
        <dbReference type="EMBL" id="GFS60818.1"/>
    </source>
</evidence>
<keyword evidence="2" id="KW-1185">Reference proteome</keyword>
<comment type="caution">
    <text evidence="1">The sequence shown here is derived from an EMBL/GenBank/DDBJ whole genome shotgun (WGS) entry which is preliminary data.</text>
</comment>
<protein>
    <submittedName>
        <fullName evidence="1">Uncharacterized protein</fullName>
    </submittedName>
</protein>
<dbReference type="AlphaFoldDB" id="A0A8X6MJ45"/>
<dbReference type="OrthoDB" id="10057240at2759"/>
<reference evidence="1" key="1">
    <citation type="submission" date="2020-08" db="EMBL/GenBank/DDBJ databases">
        <title>Multicomponent nature underlies the extraordinary mechanical properties of spider dragline silk.</title>
        <authorList>
            <person name="Kono N."/>
            <person name="Nakamura H."/>
            <person name="Mori M."/>
            <person name="Yoshida Y."/>
            <person name="Ohtoshi R."/>
            <person name="Malay A.D."/>
            <person name="Moran D.A.P."/>
            <person name="Tomita M."/>
            <person name="Numata K."/>
            <person name="Arakawa K."/>
        </authorList>
    </citation>
    <scope>NUCLEOTIDE SEQUENCE</scope>
</reference>
<dbReference type="EMBL" id="BMAV01027611">
    <property type="protein sequence ID" value="GFS60818.1"/>
    <property type="molecule type" value="Genomic_DNA"/>
</dbReference>
<gene>
    <name evidence="1" type="primary">NCL1_46819</name>
    <name evidence="1" type="ORF">TNIN_170861</name>
</gene>
<dbReference type="Proteomes" id="UP000886998">
    <property type="component" value="Unassembled WGS sequence"/>
</dbReference>
<sequence>MSHSKPFRTVEEALEYFYTLSDNKEPIDISQLPLEESECLTYVEDIDEDTFQSVLPVDVCGKIETSTNTDNDEITHVG</sequence>
<organism evidence="1 2">
    <name type="scientific">Trichonephila inaurata madagascariensis</name>
    <dbReference type="NCBI Taxonomy" id="2747483"/>
    <lineage>
        <taxon>Eukaryota</taxon>
        <taxon>Metazoa</taxon>
        <taxon>Ecdysozoa</taxon>
        <taxon>Arthropoda</taxon>
        <taxon>Chelicerata</taxon>
        <taxon>Arachnida</taxon>
        <taxon>Araneae</taxon>
        <taxon>Araneomorphae</taxon>
        <taxon>Entelegynae</taxon>
        <taxon>Araneoidea</taxon>
        <taxon>Nephilidae</taxon>
        <taxon>Trichonephila</taxon>
        <taxon>Trichonephila inaurata</taxon>
    </lineage>
</organism>
<proteinExistence type="predicted"/>
<accession>A0A8X6MJ45</accession>
<evidence type="ECO:0000313" key="2">
    <source>
        <dbReference type="Proteomes" id="UP000886998"/>
    </source>
</evidence>
<name>A0A8X6MJ45_9ARAC</name>